<dbReference type="InterPro" id="IPR006452">
    <property type="entry name" value="Formate_DH_accessory"/>
</dbReference>
<reference evidence="1 2" key="1">
    <citation type="submission" date="2017-04" db="EMBL/GenBank/DDBJ databases">
        <authorList>
            <person name="Afonso C.L."/>
            <person name="Miller P.J."/>
            <person name="Scott M.A."/>
            <person name="Spackman E."/>
            <person name="Goraichik I."/>
            <person name="Dimitrov K.M."/>
            <person name="Suarez D.L."/>
            <person name="Swayne D.E."/>
        </authorList>
    </citation>
    <scope>NUCLEOTIDE SEQUENCE [LARGE SCALE GENOMIC DNA]</scope>
    <source>
        <strain evidence="1 2">DSM 5090</strain>
    </source>
</reference>
<dbReference type="SUPFAM" id="SSF144020">
    <property type="entry name" value="FdhE-like"/>
    <property type="match status" value="1"/>
</dbReference>
<dbReference type="EMBL" id="FWXI01000001">
    <property type="protein sequence ID" value="SMC35280.1"/>
    <property type="molecule type" value="Genomic_DNA"/>
</dbReference>
<dbReference type="GO" id="GO:0051604">
    <property type="term" value="P:protein maturation"/>
    <property type="evidence" value="ECO:0007669"/>
    <property type="project" value="TreeGrafter"/>
</dbReference>
<dbReference type="PANTHER" id="PTHR37689">
    <property type="entry name" value="PROTEIN FDHE"/>
    <property type="match status" value="1"/>
</dbReference>
<dbReference type="Gene3D" id="3.90.1670.10">
    <property type="entry name" value="FdhE-like domain"/>
    <property type="match status" value="1"/>
</dbReference>
<evidence type="ECO:0000313" key="2">
    <source>
        <dbReference type="Proteomes" id="UP000192738"/>
    </source>
</evidence>
<dbReference type="GO" id="GO:0005829">
    <property type="term" value="C:cytosol"/>
    <property type="evidence" value="ECO:0007669"/>
    <property type="project" value="TreeGrafter"/>
</dbReference>
<dbReference type="GO" id="GO:0008199">
    <property type="term" value="F:ferric iron binding"/>
    <property type="evidence" value="ECO:0007669"/>
    <property type="project" value="TreeGrafter"/>
</dbReference>
<accession>A0A1W1YGD0</accession>
<organism evidence="1 2">
    <name type="scientific">Sporomusa malonica</name>
    <dbReference type="NCBI Taxonomy" id="112901"/>
    <lineage>
        <taxon>Bacteria</taxon>
        <taxon>Bacillati</taxon>
        <taxon>Bacillota</taxon>
        <taxon>Negativicutes</taxon>
        <taxon>Selenomonadales</taxon>
        <taxon>Sporomusaceae</taxon>
        <taxon>Sporomusa</taxon>
    </lineage>
</organism>
<protein>
    <submittedName>
        <fullName evidence="1">Formate dehydrogenase formation protein</fullName>
    </submittedName>
</protein>
<dbReference type="PANTHER" id="PTHR37689:SF1">
    <property type="entry name" value="PROTEIN FDHE"/>
    <property type="match status" value="1"/>
</dbReference>
<name>A0A1W1YGD0_9FIRM</name>
<dbReference type="InterPro" id="IPR024064">
    <property type="entry name" value="FdhE-like_sf"/>
</dbReference>
<dbReference type="STRING" id="112901.SAMN04488500_101349"/>
<keyword evidence="2" id="KW-1185">Reference proteome</keyword>
<proteinExistence type="predicted"/>
<sequence length="242" mass="27442">MITRTEFADILKLLKQKITLINLDYYGDLIHKLWHERVVKSEPALSETEFPVKAAAQLVVEVISNRENHVLSSIQAEELVQQYLAQQSIHVYWQQTGIVPEHGDMYIHLSCKIAVEKLADLVTGIISLENWDKNVCPVCGDVPGFGCYDKPEGKRLLVCGACLTKWRYKRIGCAFCQEEEPKQLKVATADEFPGWIAAVCQTCNGYLKTADLRMLASEPNWYEAVMETLPLDYALTRDSKSM</sequence>
<dbReference type="RefSeq" id="WP_176215344.1">
    <property type="nucleotide sequence ID" value="NZ_CP155572.1"/>
</dbReference>
<gene>
    <name evidence="1" type="ORF">SAMN04488500_101349</name>
</gene>
<dbReference type="AlphaFoldDB" id="A0A1W1YGD0"/>
<evidence type="ECO:0000313" key="1">
    <source>
        <dbReference type="EMBL" id="SMC35280.1"/>
    </source>
</evidence>
<dbReference type="CDD" id="cd16341">
    <property type="entry name" value="FdhE"/>
    <property type="match status" value="1"/>
</dbReference>
<dbReference type="Proteomes" id="UP000192738">
    <property type="component" value="Unassembled WGS sequence"/>
</dbReference>